<keyword evidence="1" id="KW-0472">Membrane</keyword>
<feature type="transmembrane region" description="Helical" evidence="1">
    <location>
        <begin position="54"/>
        <end position="75"/>
    </location>
</feature>
<feature type="transmembrane region" description="Helical" evidence="1">
    <location>
        <begin position="12"/>
        <end position="34"/>
    </location>
</feature>
<name>A0A9E8MSY4_9FLAO</name>
<evidence type="ECO:0000313" key="2">
    <source>
        <dbReference type="EMBL" id="WAC00848.1"/>
    </source>
</evidence>
<gene>
    <name evidence="2" type="ORF">N7U66_11375</name>
</gene>
<evidence type="ECO:0000313" key="3">
    <source>
        <dbReference type="Proteomes" id="UP001164705"/>
    </source>
</evidence>
<dbReference type="KEGG" id="lnu:N7U66_11375"/>
<keyword evidence="3" id="KW-1185">Reference proteome</keyword>
<feature type="transmembrane region" description="Helical" evidence="1">
    <location>
        <begin position="117"/>
        <end position="137"/>
    </location>
</feature>
<reference evidence="2" key="1">
    <citation type="submission" date="2022-11" db="EMBL/GenBank/DDBJ databases">
        <title>Lacinutrix neustonica HL-RS19T sp. nov., isolated from the surface microlayer sample of brackish Lake Shihwa.</title>
        <authorList>
            <person name="Choi J.Y."/>
            <person name="Hwang C.Y."/>
        </authorList>
    </citation>
    <scope>NUCLEOTIDE SEQUENCE</scope>
    <source>
        <strain evidence="2">HL-RS19</strain>
    </source>
</reference>
<organism evidence="2 3">
    <name type="scientific">Lacinutrix neustonica</name>
    <dbReference type="NCBI Taxonomy" id="2980107"/>
    <lineage>
        <taxon>Bacteria</taxon>
        <taxon>Pseudomonadati</taxon>
        <taxon>Bacteroidota</taxon>
        <taxon>Flavobacteriia</taxon>
        <taxon>Flavobacteriales</taxon>
        <taxon>Flavobacteriaceae</taxon>
        <taxon>Lacinutrix</taxon>
    </lineage>
</organism>
<dbReference type="Proteomes" id="UP001164705">
    <property type="component" value="Chromosome"/>
</dbReference>
<dbReference type="RefSeq" id="WP_267675395.1">
    <property type="nucleotide sequence ID" value="NZ_CP113088.1"/>
</dbReference>
<dbReference type="EMBL" id="CP113088">
    <property type="protein sequence ID" value="WAC00848.1"/>
    <property type="molecule type" value="Genomic_DNA"/>
</dbReference>
<accession>A0A9E8MSY4</accession>
<protein>
    <submittedName>
        <fullName evidence="2">DUF2975 domain-containing protein</fullName>
    </submittedName>
</protein>
<keyword evidence="1" id="KW-0812">Transmembrane</keyword>
<dbReference type="InterPro" id="IPR021354">
    <property type="entry name" value="DUF2975"/>
</dbReference>
<evidence type="ECO:0000256" key="1">
    <source>
        <dbReference type="SAM" id="Phobius"/>
    </source>
</evidence>
<dbReference type="Pfam" id="PF11188">
    <property type="entry name" value="DUF2975"/>
    <property type="match status" value="1"/>
</dbReference>
<feature type="transmembrane region" description="Helical" evidence="1">
    <location>
        <begin position="87"/>
        <end position="105"/>
    </location>
</feature>
<proteinExistence type="predicted"/>
<sequence>MKHIKLKMFGKHSVSALFFWLSIVCFLLSVIFFVGTFFSDLLKAFTALNSISKISFFFIPKIVFFYMLILIFRAFKTEKIFTKRTVIYLYLFAGINFLMVLVILLSLKFEGYWAQDIVPIFPLIVLGVFGLFIAAIFKQGFQIQKDNELTI</sequence>
<keyword evidence="1" id="KW-1133">Transmembrane helix</keyword>
<dbReference type="AlphaFoldDB" id="A0A9E8MSY4"/>